<feature type="compositionally biased region" description="Polar residues" evidence="8">
    <location>
        <begin position="585"/>
        <end position="601"/>
    </location>
</feature>
<comment type="caution">
    <text evidence="13">The sequence shown here is derived from an EMBL/GenBank/DDBJ whole genome shotgun (WGS) entry which is preliminary data.</text>
</comment>
<evidence type="ECO:0000259" key="12">
    <source>
        <dbReference type="Pfam" id="PF21348"/>
    </source>
</evidence>
<keyword evidence="13" id="KW-0378">Hydrolase</keyword>
<feature type="region of interest" description="Disordered" evidence="8">
    <location>
        <begin position="582"/>
        <end position="601"/>
    </location>
</feature>
<evidence type="ECO:0000313" key="13">
    <source>
        <dbReference type="EMBL" id="KAF7679648.1"/>
    </source>
</evidence>
<evidence type="ECO:0000256" key="4">
    <source>
        <dbReference type="ARBA" id="ARBA00012062"/>
    </source>
</evidence>
<dbReference type="RefSeq" id="XP_038789721.1">
    <property type="nucleotide sequence ID" value="XM_038928443.1"/>
</dbReference>
<dbReference type="PANTHER" id="PTHR43118">
    <property type="entry name" value="RHAMNOGALACTURONAN LYASE (EUROFUNG)"/>
    <property type="match status" value="1"/>
</dbReference>
<dbReference type="GeneID" id="62201621"/>
<dbReference type="EMBL" id="JAAABM010000003">
    <property type="protein sequence ID" value="KAF7679648.1"/>
    <property type="molecule type" value="Genomic_DNA"/>
</dbReference>
<dbReference type="AlphaFoldDB" id="A0A8H7B8J6"/>
<proteinExistence type="inferred from homology"/>
<dbReference type="Pfam" id="PF21348">
    <property type="entry name" value="RGL11_C"/>
    <property type="match status" value="1"/>
</dbReference>
<dbReference type="Pfam" id="PF00930">
    <property type="entry name" value="DPPIV_N"/>
    <property type="match status" value="1"/>
</dbReference>
<dbReference type="InterPro" id="IPR002469">
    <property type="entry name" value="Peptidase_S9B_N"/>
</dbReference>
<dbReference type="EC" id="3.4.14.5" evidence="4"/>
<dbReference type="InterPro" id="IPR034641">
    <property type="entry name" value="RGL11"/>
</dbReference>
<dbReference type="SUPFAM" id="SSF82171">
    <property type="entry name" value="DPP6 N-terminal domain-like"/>
    <property type="match status" value="1"/>
</dbReference>
<dbReference type="Pfam" id="PF18370">
    <property type="entry name" value="RGI_lyase"/>
    <property type="match status" value="1"/>
</dbReference>
<name>A0A8H7B8J6_9PLEO</name>
<keyword evidence="5" id="KW-0031">Aminopeptidase</keyword>
<dbReference type="GO" id="GO:0004177">
    <property type="term" value="F:aminopeptidase activity"/>
    <property type="evidence" value="ECO:0007669"/>
    <property type="project" value="UniProtKB-KW"/>
</dbReference>
<evidence type="ECO:0000256" key="3">
    <source>
        <dbReference type="ARBA" id="ARBA00006150"/>
    </source>
</evidence>
<dbReference type="Gene3D" id="3.40.50.1820">
    <property type="entry name" value="alpha/beta hydrolase"/>
    <property type="match status" value="1"/>
</dbReference>
<keyword evidence="6" id="KW-0720">Serine protease</keyword>
<keyword evidence="5" id="KW-0645">Protease</keyword>
<dbReference type="PANTHER" id="PTHR43118:SF1">
    <property type="entry name" value="RHAMNOGALACTURONAN LYASE (EUROFUNG)"/>
    <property type="match status" value="1"/>
</dbReference>
<evidence type="ECO:0000256" key="6">
    <source>
        <dbReference type="ARBA" id="ARBA00022825"/>
    </source>
</evidence>
<keyword evidence="14" id="KW-1185">Reference proteome</keyword>
<keyword evidence="7" id="KW-0325">Glycoprotein</keyword>
<feature type="domain" description="Rhamnogalacturonan I lyase beta-sheet" evidence="11">
    <location>
        <begin position="1"/>
        <end position="65"/>
    </location>
</feature>
<feature type="domain" description="Rhamnogalacturonan lyase family 11 C-terminal" evidence="12">
    <location>
        <begin position="118"/>
        <end position="550"/>
    </location>
</feature>
<dbReference type="InterPro" id="IPR049366">
    <property type="entry name" value="RGL11_C"/>
</dbReference>
<sequence length="1261" mass="141663">MENLGRGIVAVRAQNDSAFISWRLLGLDPEDIAFNIYRSTDGANATRLNPEPVTGGTNYLDSGPDLSQSNEYWADTKQEPLIRVPIRSGDQIKYVWVGDLDGSGEYGYLVDRHGVQQSFEAYRSNGEFLWEAGMGPNSKNQNNIEPGSAAIDVGHWDGLTVYDLDSDGFAEVIVRIANGVVFGDGAIFDEGSNDDEQFIAVLDGQTGALRASISIPNDYIEHGPFAARLGIGYLDGTTPHIVGFMKNRRDDKVFNRIMAAWTFDGIRLNQKWIWDDQNAGAGSDGHNTRILDVDGDGVDEVGEIMFLLEGNGTMRYSLTDSGIGHGDRWQVAKIDPERSGLQGYGVQQDNPSKLWEYYYDARTGEVLWKHYGDAVGDIGRGMIGDIDPNHPGMESWSAGGNGLYNAPSNSSITNSSELAPWAHLGLWWDGDDTMELYNDGKVEKWNPEAPTTSSSLPRLFRISDYGAVNPGDPNPAFLGDIFGDWREEVVTTNEDMSELIIFTTDQPTKRRLYTLAHNPNYRNGMTLKGYLQNAHVDYFIGNGMETPPQPNIRFTIKTDPSLRSPATYSIRIYTRFRRPSRGRASCSQNCASPSSPRDTRMTWSRTKCLGTGTALMERSEPCRLYSVMQIYIRYMHIAFSLLLSSVPQTSAAQDGLRPERVASPQLKNIHAEDFESLDKRQSNGTENSPVFFRDNNVWYRDSNGREVQMSTTGTEDSPFSNITYPSPGNEFVVVFQSTPAQDHIVYEVESSPYDQLQPRLHQFQYLKPGDNVTIDRPRMFDLTNKREVATDNTLFENPYQIYSLDGGWNVEGTEFRFIYNQRGHQVVRIVGMSTNGRVRALVEEKSDTFVDYSQKLYYKELKSSNSSELIWASERDGWNHLYLYDMESGKVKNQITEGEWVVRSVDYVDEMKRQIWIKVLGAVSGQDPYYAHLARVNFDGSDFKILTEGDGDHSWSFNDDRSTFTDTWSRMDMAEKTVTRDAETGNKTADVYEGNLDSLLWPIPERFAAPGRDNSTLIYGLVFRPYQMDNSTKYPVIEKIYAGPHDFFVPKAYMSHDEAHRIANQGFVVVLIDGMGTNWRSKAFHNVCHKNLKDAGFPDRIAWMKAAASTRPWMDISRVGVYGGSAGGQNAMSALLFHNDFYSVAAADCGCHDNRMDKLWWNEAWMGYPVDQSYEDSSNVVNAGKLKGSLLLTVGELDTNVDPASTMQVVNALTQADKDFDLVVIPGGEHGVATTNSYALRRTKDFLYRKLKGTEPPKSWF</sequence>
<evidence type="ECO:0000256" key="8">
    <source>
        <dbReference type="SAM" id="MobiDB-lite"/>
    </source>
</evidence>
<protein>
    <recommendedName>
        <fullName evidence="4">dipeptidyl-peptidase IV</fullName>
        <ecNumber evidence="4">3.4.14.5</ecNumber>
    </recommendedName>
</protein>
<evidence type="ECO:0000313" key="14">
    <source>
        <dbReference type="Proteomes" id="UP000596902"/>
    </source>
</evidence>
<gene>
    <name evidence="13" type="ORF">GT037_003396</name>
</gene>
<dbReference type="SUPFAM" id="SSF53474">
    <property type="entry name" value="alpha/beta-Hydrolases"/>
    <property type="match status" value="1"/>
</dbReference>
<evidence type="ECO:0000259" key="9">
    <source>
        <dbReference type="Pfam" id="PF00326"/>
    </source>
</evidence>
<dbReference type="GO" id="GO:0008239">
    <property type="term" value="F:dipeptidyl-peptidase activity"/>
    <property type="evidence" value="ECO:0007669"/>
    <property type="project" value="UniProtKB-EC"/>
</dbReference>
<reference evidence="13" key="1">
    <citation type="submission" date="2020-01" db="EMBL/GenBank/DDBJ databases">
        <authorList>
            <person name="Feng Z.H.Z."/>
        </authorList>
    </citation>
    <scope>NUCLEOTIDE SEQUENCE</scope>
    <source>
        <strain evidence="13">CBS107.38</strain>
    </source>
</reference>
<evidence type="ECO:0000259" key="10">
    <source>
        <dbReference type="Pfam" id="PF00930"/>
    </source>
</evidence>
<comment type="pathway">
    <text evidence="2">Mycotoxin biosynthesis.</text>
</comment>
<comment type="catalytic activity">
    <reaction evidence="1">
        <text>Release of an N-terminal dipeptide, Xaa-Yaa-|-Zaa-, from a polypeptide, preferentially when Yaa is Pro, provided Zaa is neither Pro nor hydroxyproline.</text>
        <dbReference type="EC" id="3.4.14.5"/>
    </reaction>
</comment>
<evidence type="ECO:0000256" key="7">
    <source>
        <dbReference type="ARBA" id="ARBA00023180"/>
    </source>
</evidence>
<dbReference type="InterPro" id="IPR041624">
    <property type="entry name" value="RGI_lyase"/>
</dbReference>
<organism evidence="13 14">
    <name type="scientific">Alternaria burnsii</name>
    <dbReference type="NCBI Taxonomy" id="1187904"/>
    <lineage>
        <taxon>Eukaryota</taxon>
        <taxon>Fungi</taxon>
        <taxon>Dikarya</taxon>
        <taxon>Ascomycota</taxon>
        <taxon>Pezizomycotina</taxon>
        <taxon>Dothideomycetes</taxon>
        <taxon>Pleosporomycetidae</taxon>
        <taxon>Pleosporales</taxon>
        <taxon>Pleosporineae</taxon>
        <taxon>Pleosporaceae</taxon>
        <taxon>Alternaria</taxon>
        <taxon>Alternaria sect. Alternaria</taxon>
    </lineage>
</organism>
<dbReference type="InterPro" id="IPR013783">
    <property type="entry name" value="Ig-like_fold"/>
</dbReference>
<dbReference type="InterPro" id="IPR029058">
    <property type="entry name" value="AB_hydrolase_fold"/>
</dbReference>
<dbReference type="Pfam" id="PF00326">
    <property type="entry name" value="Peptidase_S9"/>
    <property type="match status" value="1"/>
</dbReference>
<accession>A0A8H7B8J6</accession>
<evidence type="ECO:0000256" key="5">
    <source>
        <dbReference type="ARBA" id="ARBA00022438"/>
    </source>
</evidence>
<feature type="domain" description="Peptidase S9 prolyl oligopeptidase catalytic" evidence="9">
    <location>
        <begin position="1059"/>
        <end position="1253"/>
    </location>
</feature>
<dbReference type="Proteomes" id="UP000596902">
    <property type="component" value="Unassembled WGS sequence"/>
</dbReference>
<comment type="similarity">
    <text evidence="3">Belongs to the peptidase S9B family.</text>
</comment>
<dbReference type="Gene3D" id="2.60.40.10">
    <property type="entry name" value="Immunoglobulins"/>
    <property type="match status" value="1"/>
</dbReference>
<dbReference type="GO" id="GO:0006508">
    <property type="term" value="P:proteolysis"/>
    <property type="evidence" value="ECO:0007669"/>
    <property type="project" value="InterPro"/>
</dbReference>
<feature type="domain" description="Dipeptidylpeptidase IV N-terminal" evidence="10">
    <location>
        <begin position="687"/>
        <end position="972"/>
    </location>
</feature>
<evidence type="ECO:0000259" key="11">
    <source>
        <dbReference type="Pfam" id="PF18370"/>
    </source>
</evidence>
<evidence type="ECO:0000256" key="1">
    <source>
        <dbReference type="ARBA" id="ARBA00001257"/>
    </source>
</evidence>
<reference evidence="13" key="2">
    <citation type="submission" date="2020-08" db="EMBL/GenBank/DDBJ databases">
        <title>Draft Genome Sequence of Cumin Blight Pathogen Alternaria burnsii.</title>
        <authorList>
            <person name="Feng Z."/>
        </authorList>
    </citation>
    <scope>NUCLEOTIDE SEQUENCE</scope>
    <source>
        <strain evidence="13">CBS107.38</strain>
    </source>
</reference>
<evidence type="ECO:0000256" key="2">
    <source>
        <dbReference type="ARBA" id="ARBA00004685"/>
    </source>
</evidence>
<dbReference type="GO" id="GO:0008236">
    <property type="term" value="F:serine-type peptidase activity"/>
    <property type="evidence" value="ECO:0007669"/>
    <property type="project" value="UniProtKB-KW"/>
</dbReference>
<dbReference type="InterPro" id="IPR001375">
    <property type="entry name" value="Peptidase_S9_cat"/>
</dbReference>
<dbReference type="Gene3D" id="2.140.10.30">
    <property type="entry name" value="Dipeptidylpeptidase IV, N-terminal domain"/>
    <property type="match status" value="1"/>
</dbReference>